<reference evidence="3" key="1">
    <citation type="submission" date="2016-03" db="EMBL/GenBank/DDBJ databases">
        <authorList>
            <person name="Guldener U."/>
        </authorList>
    </citation>
    <scope>NUCLEOTIDE SEQUENCE [LARGE SCALE GENOMIC DNA]</scope>
    <source>
        <strain evidence="3">04CH-RAC-A.6.1</strain>
    </source>
</reference>
<keyword evidence="3" id="KW-1185">Reference proteome</keyword>
<evidence type="ECO:0000313" key="2">
    <source>
        <dbReference type="EMBL" id="CZT08664.1"/>
    </source>
</evidence>
<dbReference type="InterPro" id="IPR029021">
    <property type="entry name" value="Prot-tyrosine_phosphatase-like"/>
</dbReference>
<evidence type="ECO:0000259" key="1">
    <source>
        <dbReference type="PROSITE" id="PS50056"/>
    </source>
</evidence>
<dbReference type="PROSITE" id="PS50056">
    <property type="entry name" value="TYR_PHOSPHATASE_2"/>
    <property type="match status" value="1"/>
</dbReference>
<sequence>MANLELDSYSNTLQSPFINVAGILNFRDLGGYPVPSPANHSIRPNFLYRCAEPSLVTRDGIFEINALGITHIYDLRSNLELEKNRAVGRGDVIEWEGCKRIFAPVFKGEDYSPEALALRLKDYADGNPGGFANSYGYILRAGAQDSFRIILLHLANEPDNPLIVHCTAGKDRTGVLCALVLSLCEVEDEIVAHEYSLTEQGLTIEWKKSIIEHLSKNPALQAIRNPKAASNLISAKAVYMLATLKRIRLDFGGPEGYIIAKCGLTEEDIANIRKNLIVEIPAVHKWLE</sequence>
<gene>
    <name evidence="2" type="ORF">RAG0_13678</name>
</gene>
<evidence type="ECO:0000313" key="3">
    <source>
        <dbReference type="Proteomes" id="UP000178912"/>
    </source>
</evidence>
<protein>
    <submittedName>
        <fullName evidence="2">Related to protein-tyrosine phosphatase</fullName>
    </submittedName>
</protein>
<organism evidence="2 3">
    <name type="scientific">Rhynchosporium agropyri</name>
    <dbReference type="NCBI Taxonomy" id="914238"/>
    <lineage>
        <taxon>Eukaryota</taxon>
        <taxon>Fungi</taxon>
        <taxon>Dikarya</taxon>
        <taxon>Ascomycota</taxon>
        <taxon>Pezizomycotina</taxon>
        <taxon>Leotiomycetes</taxon>
        <taxon>Helotiales</taxon>
        <taxon>Ploettnerulaceae</taxon>
        <taxon>Rhynchosporium</taxon>
    </lineage>
</organism>
<dbReference type="SUPFAM" id="SSF52799">
    <property type="entry name" value="(Phosphotyrosine protein) phosphatases II"/>
    <property type="match status" value="1"/>
</dbReference>
<dbReference type="PANTHER" id="PTHR31126">
    <property type="entry name" value="TYROSINE-PROTEIN PHOSPHATASE"/>
    <property type="match status" value="1"/>
</dbReference>
<dbReference type="Pfam" id="PF13350">
    <property type="entry name" value="Y_phosphatase3"/>
    <property type="match status" value="1"/>
</dbReference>
<dbReference type="PROSITE" id="PS00383">
    <property type="entry name" value="TYR_PHOSPHATASE_1"/>
    <property type="match status" value="1"/>
</dbReference>
<feature type="domain" description="Tyrosine specific protein phosphatases" evidence="1">
    <location>
        <begin position="145"/>
        <end position="181"/>
    </location>
</feature>
<dbReference type="InterPro" id="IPR016130">
    <property type="entry name" value="Tyr_Pase_AS"/>
</dbReference>
<proteinExistence type="predicted"/>
<dbReference type="Proteomes" id="UP000178912">
    <property type="component" value="Unassembled WGS sequence"/>
</dbReference>
<dbReference type="Gene3D" id="3.90.190.10">
    <property type="entry name" value="Protein tyrosine phosphatase superfamily"/>
    <property type="match status" value="1"/>
</dbReference>
<dbReference type="EMBL" id="FJUX01000105">
    <property type="protein sequence ID" value="CZT08664.1"/>
    <property type="molecule type" value="Genomic_DNA"/>
</dbReference>
<dbReference type="GO" id="GO:0004721">
    <property type="term" value="F:phosphoprotein phosphatase activity"/>
    <property type="evidence" value="ECO:0007669"/>
    <property type="project" value="InterPro"/>
</dbReference>
<dbReference type="OrthoDB" id="449382at2759"/>
<dbReference type="AlphaFoldDB" id="A0A1E1LE38"/>
<name>A0A1E1LE38_9HELO</name>
<accession>A0A1E1LE38</accession>
<dbReference type="InterPro" id="IPR000387">
    <property type="entry name" value="Tyr_Pase_dom"/>
</dbReference>
<dbReference type="FunFam" id="3.90.190.10:FF:000123">
    <property type="entry name" value="Similar to protein tyrosine/serine phosphatase"/>
    <property type="match status" value="1"/>
</dbReference>
<dbReference type="InterPro" id="IPR026893">
    <property type="entry name" value="Tyr/Ser_Pase_IphP-type"/>
</dbReference>
<dbReference type="PANTHER" id="PTHR31126:SF1">
    <property type="entry name" value="TYROSINE SPECIFIC PROTEIN PHOSPHATASES DOMAIN-CONTAINING PROTEIN"/>
    <property type="match status" value="1"/>
</dbReference>